<evidence type="ECO:0000259" key="2">
    <source>
        <dbReference type="Pfam" id="PF14338"/>
    </source>
</evidence>
<dbReference type="SUPFAM" id="SSF52980">
    <property type="entry name" value="Restriction endonuclease-like"/>
    <property type="match status" value="1"/>
</dbReference>
<evidence type="ECO:0000259" key="1">
    <source>
        <dbReference type="Pfam" id="PF04471"/>
    </source>
</evidence>
<dbReference type="Pfam" id="PF14338">
    <property type="entry name" value="Mrr_N"/>
    <property type="match status" value="1"/>
</dbReference>
<dbReference type="InterPro" id="IPR025745">
    <property type="entry name" value="Mrr-like_N_dom"/>
</dbReference>
<proteinExistence type="predicted"/>
<comment type="caution">
    <text evidence="3">The sequence shown here is derived from an EMBL/GenBank/DDBJ whole genome shotgun (WGS) entry which is preliminary data.</text>
</comment>
<gene>
    <name evidence="3" type="ORF">E3O19_06095</name>
</gene>
<reference evidence="3 4" key="1">
    <citation type="submission" date="2019-03" db="EMBL/GenBank/DDBJ databases">
        <title>Genomics of glacier-inhabiting Cryobacterium strains.</title>
        <authorList>
            <person name="Liu Q."/>
            <person name="Xin Y.-H."/>
        </authorList>
    </citation>
    <scope>NUCLEOTIDE SEQUENCE [LARGE SCALE GENOMIC DNA]</scope>
    <source>
        <strain evidence="3 4">MDT1-3</strain>
    </source>
</reference>
<feature type="domain" description="Restriction endonuclease type IV Mrr" evidence="1">
    <location>
        <begin position="173"/>
        <end position="293"/>
    </location>
</feature>
<name>A0A4R8WUF6_9MICO</name>
<organism evidence="3 4">
    <name type="scientific">Cryobacterium algoritolerans</name>
    <dbReference type="NCBI Taxonomy" id="1259184"/>
    <lineage>
        <taxon>Bacteria</taxon>
        <taxon>Bacillati</taxon>
        <taxon>Actinomycetota</taxon>
        <taxon>Actinomycetes</taxon>
        <taxon>Micrococcales</taxon>
        <taxon>Microbacteriaceae</taxon>
        <taxon>Cryobacterium</taxon>
    </lineage>
</organism>
<dbReference type="InterPro" id="IPR011335">
    <property type="entry name" value="Restrct_endonuc-II-like"/>
</dbReference>
<dbReference type="InterPro" id="IPR052906">
    <property type="entry name" value="Type_IV_Methyl-Rstrct_Enzyme"/>
</dbReference>
<dbReference type="GO" id="GO:0015666">
    <property type="term" value="F:restriction endodeoxyribonuclease activity"/>
    <property type="evidence" value="ECO:0007669"/>
    <property type="project" value="TreeGrafter"/>
</dbReference>
<dbReference type="InterPro" id="IPR007560">
    <property type="entry name" value="Restrct_endonuc_IV_Mrr"/>
</dbReference>
<keyword evidence="3" id="KW-0255">Endonuclease</keyword>
<dbReference type="Pfam" id="PF04471">
    <property type="entry name" value="Mrr_cat"/>
    <property type="match status" value="1"/>
</dbReference>
<evidence type="ECO:0000313" key="3">
    <source>
        <dbReference type="EMBL" id="TFC17451.1"/>
    </source>
</evidence>
<dbReference type="RefSeq" id="WP_134566180.1">
    <property type="nucleotide sequence ID" value="NZ_SOFP01000031.1"/>
</dbReference>
<protein>
    <submittedName>
        <fullName evidence="3">Restriction endonuclease</fullName>
    </submittedName>
</protein>
<keyword evidence="3" id="KW-0378">Hydrolase</keyword>
<dbReference type="PANTHER" id="PTHR30015:SF7">
    <property type="entry name" value="TYPE IV METHYL-DIRECTED RESTRICTION ENZYME ECOKMRR"/>
    <property type="match status" value="1"/>
</dbReference>
<keyword evidence="3" id="KW-0540">Nuclease</keyword>
<evidence type="ECO:0000313" key="4">
    <source>
        <dbReference type="Proteomes" id="UP000298412"/>
    </source>
</evidence>
<feature type="domain" description="Restriction system protein Mrr-like N-terminal" evidence="2">
    <location>
        <begin position="20"/>
        <end position="104"/>
    </location>
</feature>
<dbReference type="GO" id="GO:0003677">
    <property type="term" value="F:DNA binding"/>
    <property type="evidence" value="ECO:0007669"/>
    <property type="project" value="InterPro"/>
</dbReference>
<accession>A0A4R8WUF6</accession>
<dbReference type="OrthoDB" id="9803736at2"/>
<dbReference type="AlphaFoldDB" id="A0A4R8WUF6"/>
<keyword evidence="4" id="KW-1185">Reference proteome</keyword>
<dbReference type="GO" id="GO:0009307">
    <property type="term" value="P:DNA restriction-modification system"/>
    <property type="evidence" value="ECO:0007669"/>
    <property type="project" value="InterPro"/>
</dbReference>
<dbReference type="EMBL" id="SOFP01000031">
    <property type="protein sequence ID" value="TFC17451.1"/>
    <property type="molecule type" value="Genomic_DNA"/>
</dbReference>
<sequence>MSDLVESVEQPKSISTLPQWHAFMKPLLQVLSDGNTWSKKSLEQATLDQAGITAAGRVEMLPSGQYRALNRIGWATSALSQAQALSKPARAVMQITETGRNLLAQSPDGFGVRELEKIPAYQAYVPQRGKMRGEASAPAVSISSIDEDPTELIEAGVQAFAAEAAVDLIRRLREQHPDFFEQAVVDVLNMMGYGGTEQRGRRLGGSGDGGVDGVIDQDALGLSQIYVQAKRYGDGNTVQRPEIQGFVGALAGKGASQGVFVTTSLFSKGARDYVEQIPNRVVLIDGPRLAELMIRYRVGVQIKRTYEVVEVDEDYFE</sequence>
<dbReference type="PANTHER" id="PTHR30015">
    <property type="entry name" value="MRR RESTRICTION SYSTEM PROTEIN"/>
    <property type="match status" value="1"/>
</dbReference>
<dbReference type="Gene3D" id="3.40.1350.10">
    <property type="match status" value="1"/>
</dbReference>
<dbReference type="Proteomes" id="UP000298412">
    <property type="component" value="Unassembled WGS sequence"/>
</dbReference>
<dbReference type="InterPro" id="IPR011856">
    <property type="entry name" value="tRNA_endonuc-like_dom_sf"/>
</dbReference>